<evidence type="ECO:0000313" key="1">
    <source>
        <dbReference type="EMBL" id="KAK3079683.1"/>
    </source>
</evidence>
<dbReference type="Proteomes" id="UP001186974">
    <property type="component" value="Unassembled WGS sequence"/>
</dbReference>
<feature type="non-terminal residue" evidence="1">
    <location>
        <position position="251"/>
    </location>
</feature>
<accession>A0ACC3DT37</accession>
<comment type="caution">
    <text evidence="1">The sequence shown here is derived from an EMBL/GenBank/DDBJ whole genome shotgun (WGS) entry which is preliminary data.</text>
</comment>
<gene>
    <name evidence="1" type="ORF">LTS18_004141</name>
</gene>
<reference evidence="1" key="1">
    <citation type="submission" date="2024-09" db="EMBL/GenBank/DDBJ databases">
        <title>Black Yeasts Isolated from many extreme environments.</title>
        <authorList>
            <person name="Coleine C."/>
            <person name="Stajich J.E."/>
            <person name="Selbmann L."/>
        </authorList>
    </citation>
    <scope>NUCLEOTIDE SEQUENCE</scope>
    <source>
        <strain evidence="1">CCFEE 5737</strain>
    </source>
</reference>
<name>A0ACC3DT37_9PEZI</name>
<organism evidence="1 2">
    <name type="scientific">Coniosporium uncinatum</name>
    <dbReference type="NCBI Taxonomy" id="93489"/>
    <lineage>
        <taxon>Eukaryota</taxon>
        <taxon>Fungi</taxon>
        <taxon>Dikarya</taxon>
        <taxon>Ascomycota</taxon>
        <taxon>Pezizomycotina</taxon>
        <taxon>Dothideomycetes</taxon>
        <taxon>Dothideomycetes incertae sedis</taxon>
        <taxon>Coniosporium</taxon>
    </lineage>
</organism>
<keyword evidence="2" id="KW-1185">Reference proteome</keyword>
<sequence>MHPLLQAREAFRFARSLPLLPTLHDAIEQIELATRTIEKREPATTSESASATSSCTSTQDSNTCAKPTDSSATLPIVLGAVIPIVCALAVCFYLHRRHVKKQRLEDAQDPHKSLDFGLGSSSSPASKKSRPRKAVPEMVVTGSNNSMRRARGMSLDIDVGSPYILPAGLQSSGNTIHSMSRSMKDQNDPYRPITLIKSDDSSSPYPRTKGDNSSSFTTSSVGTDSTNAHLVKNAQKMSHSFPARGDSKLAH</sequence>
<dbReference type="EMBL" id="JAWDJW010000979">
    <property type="protein sequence ID" value="KAK3079683.1"/>
    <property type="molecule type" value="Genomic_DNA"/>
</dbReference>
<protein>
    <submittedName>
        <fullName evidence="1">Uncharacterized protein</fullName>
    </submittedName>
</protein>
<evidence type="ECO:0000313" key="2">
    <source>
        <dbReference type="Proteomes" id="UP001186974"/>
    </source>
</evidence>
<proteinExistence type="predicted"/>